<evidence type="ECO:0000256" key="2">
    <source>
        <dbReference type="SAM" id="MobiDB-lite"/>
    </source>
</evidence>
<gene>
    <name evidence="3" type="ORF">GPECTOR_36g9</name>
</gene>
<organism evidence="3 4">
    <name type="scientific">Gonium pectorale</name>
    <name type="common">Green alga</name>
    <dbReference type="NCBI Taxonomy" id="33097"/>
    <lineage>
        <taxon>Eukaryota</taxon>
        <taxon>Viridiplantae</taxon>
        <taxon>Chlorophyta</taxon>
        <taxon>core chlorophytes</taxon>
        <taxon>Chlorophyceae</taxon>
        <taxon>CS clade</taxon>
        <taxon>Chlamydomonadales</taxon>
        <taxon>Volvocaceae</taxon>
        <taxon>Gonium</taxon>
    </lineage>
</organism>
<feature type="compositionally biased region" description="Low complexity" evidence="2">
    <location>
        <begin position="259"/>
        <end position="271"/>
    </location>
</feature>
<dbReference type="EMBL" id="LSYV01000037">
    <property type="protein sequence ID" value="KXZ47368.1"/>
    <property type="molecule type" value="Genomic_DNA"/>
</dbReference>
<protein>
    <submittedName>
        <fullName evidence="3">Uncharacterized protein</fullName>
    </submittedName>
</protein>
<feature type="coiled-coil region" evidence="1">
    <location>
        <begin position="483"/>
        <end position="513"/>
    </location>
</feature>
<evidence type="ECO:0000256" key="1">
    <source>
        <dbReference type="SAM" id="Coils"/>
    </source>
</evidence>
<dbReference type="OrthoDB" id="552825at2759"/>
<keyword evidence="4" id="KW-1185">Reference proteome</keyword>
<evidence type="ECO:0000313" key="3">
    <source>
        <dbReference type="EMBL" id="KXZ47368.1"/>
    </source>
</evidence>
<dbReference type="AlphaFoldDB" id="A0A150GC10"/>
<feature type="compositionally biased region" description="Polar residues" evidence="2">
    <location>
        <begin position="48"/>
        <end position="72"/>
    </location>
</feature>
<name>A0A150GC10_GONPE</name>
<feature type="compositionally biased region" description="Low complexity" evidence="2">
    <location>
        <begin position="105"/>
        <end position="153"/>
    </location>
</feature>
<sequence length="576" mass="58321">MDGARSRRNERPASCSGQLFNLDDDAATLLTAPGLAAKLGGVRPASVGSLTQNGYVSGDSTPTRSGTGSELDSFSCLPIVGDDMHAPPSPVPRSIPSGPFGRVKPAQLPSPQSPAARDASPTPAARTTATAPSSASPTASDKAASSTSSTEAAADGDEDGPFAPREIHSDDVQLAHMLASVAQTVSASPAQLLQVLLNFAPEDHQDLVAALVDSGSTCSHLLACHLHNLRTMAEDAIDDSAAAAADKAAADKAAADKAAANGAGPGKQAAAEGGAKRGDGLALQQQPQPQRPYGRQAKAAPPPPPAAPRGLESGPQARLMPYAQVYGMGVGVGLDQLSHPGSPLLLQQQHHHHQLQLQQQQQVAVAAQQQQQQQQLLELLMAAGEASPLPAGAVGVPPLGAMSPLGALSPLPQSDPFALPLSAAAAATAHLMQSAAYGGGGGGWAGAAGGGAVVPAPPGHECGFGVGGAVSASAHQLQAAMLLQQQQQQLQQQQLQQQQLQQQQLQQQQLQRQQQLRSQHLSPVSVAMGQAGAGLVPGLGAVTQMGMGLGVGLGSLPFLPGVGAFPEFPIPDAWPL</sequence>
<feature type="compositionally biased region" description="Low complexity" evidence="2">
    <location>
        <begin position="280"/>
        <end position="299"/>
    </location>
</feature>
<keyword evidence="1" id="KW-0175">Coiled coil</keyword>
<comment type="caution">
    <text evidence="3">The sequence shown here is derived from an EMBL/GenBank/DDBJ whole genome shotgun (WGS) entry which is preliminary data.</text>
</comment>
<reference evidence="4" key="1">
    <citation type="journal article" date="2016" name="Nat. Commun.">
        <title>The Gonium pectorale genome demonstrates co-option of cell cycle regulation during the evolution of multicellularity.</title>
        <authorList>
            <person name="Hanschen E.R."/>
            <person name="Marriage T.N."/>
            <person name="Ferris P.J."/>
            <person name="Hamaji T."/>
            <person name="Toyoda A."/>
            <person name="Fujiyama A."/>
            <person name="Neme R."/>
            <person name="Noguchi H."/>
            <person name="Minakuchi Y."/>
            <person name="Suzuki M."/>
            <person name="Kawai-Toyooka H."/>
            <person name="Smith D.R."/>
            <person name="Sparks H."/>
            <person name="Anderson J."/>
            <person name="Bakaric R."/>
            <person name="Luria V."/>
            <person name="Karger A."/>
            <person name="Kirschner M.W."/>
            <person name="Durand P.M."/>
            <person name="Michod R.E."/>
            <person name="Nozaki H."/>
            <person name="Olson B.J."/>
        </authorList>
    </citation>
    <scope>NUCLEOTIDE SEQUENCE [LARGE SCALE GENOMIC DNA]</scope>
    <source>
        <strain evidence="4">NIES-2863</strain>
    </source>
</reference>
<proteinExistence type="predicted"/>
<dbReference type="Proteomes" id="UP000075714">
    <property type="component" value="Unassembled WGS sequence"/>
</dbReference>
<evidence type="ECO:0000313" key="4">
    <source>
        <dbReference type="Proteomes" id="UP000075714"/>
    </source>
</evidence>
<feature type="region of interest" description="Disordered" evidence="2">
    <location>
        <begin position="41"/>
        <end position="165"/>
    </location>
</feature>
<feature type="region of interest" description="Disordered" evidence="2">
    <location>
        <begin position="259"/>
        <end position="314"/>
    </location>
</feature>
<accession>A0A150GC10</accession>